<dbReference type="CDD" id="cd00083">
    <property type="entry name" value="bHLH_SF"/>
    <property type="match status" value="1"/>
</dbReference>
<dbReference type="GO" id="GO:0090575">
    <property type="term" value="C:RNA polymerase II transcription regulator complex"/>
    <property type="evidence" value="ECO:0007669"/>
    <property type="project" value="TreeGrafter"/>
</dbReference>
<keyword evidence="4" id="KW-0804">Transcription</keyword>
<dbReference type="EMBL" id="KI894009">
    <property type="protein sequence ID" value="OCF50720.1"/>
    <property type="molecule type" value="Genomic_DNA"/>
</dbReference>
<dbReference type="Pfam" id="PF00010">
    <property type="entry name" value="HLH"/>
    <property type="match status" value="1"/>
</dbReference>
<proteinExistence type="predicted"/>
<reference evidence="8" key="3">
    <citation type="submission" date="2016-07" db="EMBL/GenBank/DDBJ databases">
        <title>Evolution of pathogenesis and genome organization in the Tremellales.</title>
        <authorList>
            <person name="Cuomo C."/>
            <person name="Litvintseva A."/>
            <person name="Heitman J."/>
            <person name="Chen Y."/>
            <person name="Sun S."/>
            <person name="Springer D."/>
            <person name="Dromer F."/>
            <person name="Young S."/>
            <person name="Zeng Q."/>
            <person name="Chapman S."/>
            <person name="Gujja S."/>
            <person name="Saif S."/>
            <person name="Birren B."/>
        </authorList>
    </citation>
    <scope>NUCLEOTIDE SEQUENCE</scope>
    <source>
        <strain evidence="8">CBS 10737</strain>
    </source>
</reference>
<evidence type="ECO:0000256" key="5">
    <source>
        <dbReference type="ARBA" id="ARBA00023242"/>
    </source>
</evidence>
<feature type="compositionally biased region" description="Basic residues" evidence="6">
    <location>
        <begin position="34"/>
        <end position="44"/>
    </location>
</feature>
<dbReference type="AlphaFoldDB" id="A0A1B9I5B2"/>
<evidence type="ECO:0000256" key="3">
    <source>
        <dbReference type="ARBA" id="ARBA00023159"/>
    </source>
</evidence>
<dbReference type="PANTHER" id="PTHR10328">
    <property type="entry name" value="PROTEIN MAX MYC-ASSOCIATED FACTOR X"/>
    <property type="match status" value="1"/>
</dbReference>
<keyword evidence="5" id="KW-0539">Nucleus</keyword>
<dbReference type="Gene3D" id="4.10.280.10">
    <property type="entry name" value="Helix-loop-helix DNA-binding domain"/>
    <property type="match status" value="1"/>
</dbReference>
<dbReference type="EMBL" id="CP144521">
    <property type="protein sequence ID" value="WWC68498.1"/>
    <property type="molecule type" value="Genomic_DNA"/>
</dbReference>
<dbReference type="GO" id="GO:0003700">
    <property type="term" value="F:DNA-binding transcription factor activity"/>
    <property type="evidence" value="ECO:0007669"/>
    <property type="project" value="TreeGrafter"/>
</dbReference>
<evidence type="ECO:0000259" key="7">
    <source>
        <dbReference type="PROSITE" id="PS50888"/>
    </source>
</evidence>
<evidence type="ECO:0000313" key="10">
    <source>
        <dbReference type="Proteomes" id="UP000094020"/>
    </source>
</evidence>
<gene>
    <name evidence="8" type="ORF">I206_02776</name>
    <name evidence="9" type="ORF">I206_102427</name>
</gene>
<dbReference type="PANTHER" id="PTHR10328:SF3">
    <property type="entry name" value="PROTEIN MAX"/>
    <property type="match status" value="1"/>
</dbReference>
<dbReference type="GO" id="GO:0003677">
    <property type="term" value="F:DNA binding"/>
    <property type="evidence" value="ECO:0007669"/>
    <property type="project" value="UniProtKB-KW"/>
</dbReference>
<dbReference type="GO" id="GO:0045944">
    <property type="term" value="P:positive regulation of transcription by RNA polymerase II"/>
    <property type="evidence" value="ECO:0007669"/>
    <property type="project" value="TreeGrafter"/>
</dbReference>
<dbReference type="GO" id="GO:0046983">
    <property type="term" value="F:protein dimerization activity"/>
    <property type="evidence" value="ECO:0007669"/>
    <property type="project" value="InterPro"/>
</dbReference>
<reference evidence="9" key="4">
    <citation type="submission" date="2024-02" db="EMBL/GenBank/DDBJ databases">
        <title>Comparative genomics of Cryptococcus and Kwoniella reveals pathogenesis evolution and contrasting modes of karyotype evolution via chromosome fusion or intercentromeric recombination.</title>
        <authorList>
            <person name="Coelho M.A."/>
            <person name="David-Palma M."/>
            <person name="Shea T."/>
            <person name="Bowers K."/>
            <person name="McGinley-Smith S."/>
            <person name="Mohammad A.W."/>
            <person name="Gnirke A."/>
            <person name="Yurkov A.M."/>
            <person name="Nowrousian M."/>
            <person name="Sun S."/>
            <person name="Cuomo C.A."/>
            <person name="Heitman J."/>
        </authorList>
    </citation>
    <scope>NUCLEOTIDE SEQUENCE</scope>
    <source>
        <strain evidence="9">CBS 10737</strain>
    </source>
</reference>
<feature type="region of interest" description="Disordered" evidence="6">
    <location>
        <begin position="158"/>
        <end position="182"/>
    </location>
</feature>
<evidence type="ECO:0000256" key="1">
    <source>
        <dbReference type="ARBA" id="ARBA00023015"/>
    </source>
</evidence>
<keyword evidence="10" id="KW-1185">Reference proteome</keyword>
<evidence type="ECO:0000256" key="2">
    <source>
        <dbReference type="ARBA" id="ARBA00023125"/>
    </source>
</evidence>
<evidence type="ECO:0000256" key="6">
    <source>
        <dbReference type="SAM" id="MobiDB-lite"/>
    </source>
</evidence>
<dbReference type="InterPro" id="IPR036638">
    <property type="entry name" value="HLH_DNA-bd_sf"/>
</dbReference>
<feature type="compositionally biased region" description="Basic and acidic residues" evidence="6">
    <location>
        <begin position="45"/>
        <end position="55"/>
    </location>
</feature>
<sequence>MANLSPISESPSSTHSLATASVPTIPTISNKNTTTKKSKPRKRVNTAEKRSQHNAIERARRETLNGKFLSLARLLPSLATSRRPSKSAIVNGSISHLTHQRDQRLLAAKLLKDLLGERDELLKEVNDWRKLNGFSPKEASNEYTEEMVQINSVQNESFGDFSAMGGDNDDQDDEESLESQDPVMNDNMSFKQINGLITPRSSTDIDSAFHPQMFNLPAASVEQKPQIQTQAASAGVGINWSTEFAINLNQQMGNMNNFGGESIASSSPSQNIVSPTSEIAPSATLYQHTPSPGSSPESISQVAHNASVNVMPHGWNAQSLAMLQHHAIQHNNLMRQHQNQQQMPTPPQSQQAQLFNPILGNSFNAMFNSSAPAGLASPTSAEEFFTQNMLHTMFPQRNNNPTPQDLSAALRAGMGMGSYLVNNWTPTQA</sequence>
<keyword evidence="2" id="KW-0238">DNA-binding</keyword>
<dbReference type="STRING" id="1296096.A0A1B9I5B2"/>
<dbReference type="SUPFAM" id="SSF47459">
    <property type="entry name" value="HLH, helix-loop-helix DNA-binding domain"/>
    <property type="match status" value="1"/>
</dbReference>
<dbReference type="GeneID" id="30171145"/>
<organism evidence="8">
    <name type="scientific">Kwoniella pini CBS 10737</name>
    <dbReference type="NCBI Taxonomy" id="1296096"/>
    <lineage>
        <taxon>Eukaryota</taxon>
        <taxon>Fungi</taxon>
        <taxon>Dikarya</taxon>
        <taxon>Basidiomycota</taxon>
        <taxon>Agaricomycotina</taxon>
        <taxon>Tremellomycetes</taxon>
        <taxon>Tremellales</taxon>
        <taxon>Cryptococcaceae</taxon>
        <taxon>Kwoniella</taxon>
    </lineage>
</organism>
<feature type="region of interest" description="Disordered" evidence="6">
    <location>
        <begin position="1"/>
        <end position="55"/>
    </location>
</feature>
<feature type="compositionally biased region" description="Low complexity" evidence="6">
    <location>
        <begin position="24"/>
        <end position="33"/>
    </location>
</feature>
<reference evidence="9" key="2">
    <citation type="submission" date="2013-07" db="EMBL/GenBank/DDBJ databases">
        <authorList>
            <consortium name="The Broad Institute Genome Sequencing Platform"/>
            <person name="Cuomo C."/>
            <person name="Litvintseva A."/>
            <person name="Chen Y."/>
            <person name="Heitman J."/>
            <person name="Sun S."/>
            <person name="Springer D."/>
            <person name="Dromer F."/>
            <person name="Young S.K."/>
            <person name="Zeng Q."/>
            <person name="Gargeya S."/>
            <person name="Fitzgerald M."/>
            <person name="Abouelleil A."/>
            <person name="Alvarado L."/>
            <person name="Berlin A.M."/>
            <person name="Chapman S.B."/>
            <person name="Dewar J."/>
            <person name="Goldberg J."/>
            <person name="Griggs A."/>
            <person name="Gujja S."/>
            <person name="Hansen M."/>
            <person name="Howarth C."/>
            <person name="Imamovic A."/>
            <person name="Larimer J."/>
            <person name="McCowan C."/>
            <person name="Murphy C."/>
            <person name="Pearson M."/>
            <person name="Priest M."/>
            <person name="Roberts A."/>
            <person name="Saif S."/>
            <person name="Shea T."/>
            <person name="Sykes S."/>
            <person name="Wortman J."/>
            <person name="Nusbaum C."/>
            <person name="Birren B."/>
        </authorList>
    </citation>
    <scope>NUCLEOTIDE SEQUENCE</scope>
    <source>
        <strain evidence="9">CBS 10737</strain>
    </source>
</reference>
<feature type="compositionally biased region" description="Acidic residues" evidence="6">
    <location>
        <begin position="167"/>
        <end position="178"/>
    </location>
</feature>
<evidence type="ECO:0000313" key="9">
    <source>
        <dbReference type="EMBL" id="WWC68498.1"/>
    </source>
</evidence>
<keyword evidence="1" id="KW-0805">Transcription regulation</keyword>
<dbReference type="PROSITE" id="PS50888">
    <property type="entry name" value="BHLH"/>
    <property type="match status" value="1"/>
</dbReference>
<feature type="domain" description="BHLH" evidence="7">
    <location>
        <begin position="48"/>
        <end position="100"/>
    </location>
</feature>
<dbReference type="InterPro" id="IPR011598">
    <property type="entry name" value="bHLH_dom"/>
</dbReference>
<name>A0A1B9I5B2_9TREE</name>
<dbReference type="KEGG" id="kpin:30171145"/>
<protein>
    <recommendedName>
        <fullName evidence="7">BHLH domain-containing protein</fullName>
    </recommendedName>
</protein>
<evidence type="ECO:0000256" key="4">
    <source>
        <dbReference type="ARBA" id="ARBA00023163"/>
    </source>
</evidence>
<dbReference type="RefSeq" id="XP_019011939.1">
    <property type="nucleotide sequence ID" value="XM_019154536.1"/>
</dbReference>
<keyword evidence="3" id="KW-0010">Activator</keyword>
<dbReference type="Proteomes" id="UP000094020">
    <property type="component" value="Chromosome 3"/>
</dbReference>
<dbReference type="SMART" id="SM00353">
    <property type="entry name" value="HLH"/>
    <property type="match status" value="1"/>
</dbReference>
<dbReference type="OrthoDB" id="8964853at2759"/>
<reference evidence="8" key="1">
    <citation type="submission" date="2013-07" db="EMBL/GenBank/DDBJ databases">
        <title>The Genome Sequence of Cryptococcus pinus CBS10737.</title>
        <authorList>
            <consortium name="The Broad Institute Genome Sequencing Platform"/>
            <person name="Cuomo C."/>
            <person name="Litvintseva A."/>
            <person name="Chen Y."/>
            <person name="Heitman J."/>
            <person name="Sun S."/>
            <person name="Springer D."/>
            <person name="Dromer F."/>
            <person name="Young S.K."/>
            <person name="Zeng Q."/>
            <person name="Gargeya S."/>
            <person name="Fitzgerald M."/>
            <person name="Abouelleil A."/>
            <person name="Alvarado L."/>
            <person name="Berlin A.M."/>
            <person name="Chapman S.B."/>
            <person name="Dewar J."/>
            <person name="Goldberg J."/>
            <person name="Griggs A."/>
            <person name="Gujja S."/>
            <person name="Hansen M."/>
            <person name="Howarth C."/>
            <person name="Imamovic A."/>
            <person name="Larimer J."/>
            <person name="McCowan C."/>
            <person name="Murphy C."/>
            <person name="Pearson M."/>
            <person name="Priest M."/>
            <person name="Roberts A."/>
            <person name="Saif S."/>
            <person name="Shea T."/>
            <person name="Sykes S."/>
            <person name="Wortman J."/>
            <person name="Nusbaum C."/>
            <person name="Birren B."/>
        </authorList>
    </citation>
    <scope>NUCLEOTIDE SEQUENCE [LARGE SCALE GENOMIC DNA]</scope>
    <source>
        <strain evidence="8">CBS 10737</strain>
    </source>
</reference>
<accession>A0A1B9I5B2</accession>
<evidence type="ECO:0000313" key="8">
    <source>
        <dbReference type="EMBL" id="OCF50720.1"/>
    </source>
</evidence>
<feature type="compositionally biased region" description="Low complexity" evidence="6">
    <location>
        <begin position="1"/>
        <end position="16"/>
    </location>
</feature>